<keyword evidence="1 2" id="KW-0808">Transferase</keyword>
<dbReference type="OrthoDB" id="5720311at2"/>
<organism evidence="2 3">
    <name type="scientific">Humitalea rosea</name>
    <dbReference type="NCBI Taxonomy" id="990373"/>
    <lineage>
        <taxon>Bacteria</taxon>
        <taxon>Pseudomonadati</taxon>
        <taxon>Pseudomonadota</taxon>
        <taxon>Alphaproteobacteria</taxon>
        <taxon>Acetobacterales</taxon>
        <taxon>Roseomonadaceae</taxon>
        <taxon>Humitalea</taxon>
    </lineage>
</organism>
<evidence type="ECO:0000313" key="2">
    <source>
        <dbReference type="EMBL" id="PZW39308.1"/>
    </source>
</evidence>
<sequence>MSGGPLAGIRVLDTTRALAGPLATMVLGDLGADVIKVEVPGVGDETRYWGPPFAGDAGPTLIGYNRNKRSVTLDLRTDEGRAACLALARDSDIFVENFRPGTVRRFGLDYDAIRKVRPDVIYCSISGYGQTGPIAQRPAVDLMVQAFGGLMAQTGEPDGRPMKAAAPVADTMAGLSGAIAIMGALMERRTTGQGRFLDISMLDGLVALMGQSIAAWGMGGAAPRRWGNAHPLMAPYESFRAADRDLVIAVTNDKSWASLVTIPDFAALRDDPRFGDQPARNRAREALIAALTEIFPRRSAADWLTLLDAAGIPAEAVNTLAEVAQHPQVTGRGMLLDFEYPPGSGNHIRTAGMPWRDVAREGPVRPPPTLGQHTAEVMAGLGAVVGGPEE</sequence>
<dbReference type="SUPFAM" id="SSF89796">
    <property type="entry name" value="CoA-transferase family III (CaiB/BaiF)"/>
    <property type="match status" value="1"/>
</dbReference>
<dbReference type="AlphaFoldDB" id="A0A2W7HZ35"/>
<protein>
    <submittedName>
        <fullName evidence="2">Formyl-CoA transferase</fullName>
    </submittedName>
</protein>
<dbReference type="EMBL" id="QKYU01000030">
    <property type="protein sequence ID" value="PZW39308.1"/>
    <property type="molecule type" value="Genomic_DNA"/>
</dbReference>
<gene>
    <name evidence="2" type="ORF">C8P66_13043</name>
</gene>
<dbReference type="Pfam" id="PF02515">
    <property type="entry name" value="CoA_transf_3"/>
    <property type="match status" value="1"/>
</dbReference>
<reference evidence="2 3" key="1">
    <citation type="submission" date="2018-06" db="EMBL/GenBank/DDBJ databases">
        <title>Genomic Encyclopedia of Archaeal and Bacterial Type Strains, Phase II (KMG-II): from individual species to whole genera.</title>
        <authorList>
            <person name="Goeker M."/>
        </authorList>
    </citation>
    <scope>NUCLEOTIDE SEQUENCE [LARGE SCALE GENOMIC DNA]</scope>
    <source>
        <strain evidence="2 3">DSM 24525</strain>
    </source>
</reference>
<dbReference type="PANTHER" id="PTHR48207:SF3">
    <property type="entry name" value="SUCCINATE--HYDROXYMETHYLGLUTARATE COA-TRANSFERASE"/>
    <property type="match status" value="1"/>
</dbReference>
<keyword evidence="3" id="KW-1185">Reference proteome</keyword>
<dbReference type="InterPro" id="IPR050483">
    <property type="entry name" value="CoA-transferase_III_domain"/>
</dbReference>
<dbReference type="InterPro" id="IPR023606">
    <property type="entry name" value="CoA-Trfase_III_dom_1_sf"/>
</dbReference>
<comment type="caution">
    <text evidence="2">The sequence shown here is derived from an EMBL/GenBank/DDBJ whole genome shotgun (WGS) entry which is preliminary data.</text>
</comment>
<dbReference type="Proteomes" id="UP000249688">
    <property type="component" value="Unassembled WGS sequence"/>
</dbReference>
<dbReference type="Gene3D" id="3.40.50.10540">
    <property type="entry name" value="Crotonobetainyl-coa:carnitine coa-transferase, domain 1"/>
    <property type="match status" value="1"/>
</dbReference>
<name>A0A2W7HZ35_9PROT</name>
<accession>A0A2W7HZ35</accession>
<dbReference type="PANTHER" id="PTHR48207">
    <property type="entry name" value="SUCCINATE--HYDROXYMETHYLGLUTARATE COA-TRANSFERASE"/>
    <property type="match status" value="1"/>
</dbReference>
<dbReference type="InterPro" id="IPR003673">
    <property type="entry name" value="CoA-Trfase_fam_III"/>
</dbReference>
<dbReference type="Gene3D" id="3.30.1540.10">
    <property type="entry name" value="formyl-coa transferase, domain 3"/>
    <property type="match status" value="1"/>
</dbReference>
<dbReference type="InterPro" id="IPR044855">
    <property type="entry name" value="CoA-Trfase_III_dom3_sf"/>
</dbReference>
<proteinExistence type="predicted"/>
<evidence type="ECO:0000313" key="3">
    <source>
        <dbReference type="Proteomes" id="UP000249688"/>
    </source>
</evidence>
<dbReference type="GO" id="GO:0008410">
    <property type="term" value="F:CoA-transferase activity"/>
    <property type="evidence" value="ECO:0007669"/>
    <property type="project" value="TreeGrafter"/>
</dbReference>
<evidence type="ECO:0000256" key="1">
    <source>
        <dbReference type="ARBA" id="ARBA00022679"/>
    </source>
</evidence>
<dbReference type="RefSeq" id="WP_111400134.1">
    <property type="nucleotide sequence ID" value="NZ_QKYU01000030.1"/>
</dbReference>